<feature type="domain" description="PPIase cyclophilin-type" evidence="6">
    <location>
        <begin position="49"/>
        <end position="218"/>
    </location>
</feature>
<feature type="compositionally biased region" description="Low complexity" evidence="4">
    <location>
        <begin position="234"/>
        <end position="244"/>
    </location>
</feature>
<feature type="compositionally biased region" description="Pro residues" evidence="4">
    <location>
        <begin position="25"/>
        <end position="43"/>
    </location>
</feature>
<feature type="region of interest" description="Disordered" evidence="4">
    <location>
        <begin position="219"/>
        <end position="244"/>
    </location>
</feature>
<keyword evidence="5" id="KW-0732">Signal</keyword>
<dbReference type="Pfam" id="PF00160">
    <property type="entry name" value="Pro_isomerase"/>
    <property type="match status" value="1"/>
</dbReference>
<comment type="caution">
    <text evidence="7">The sequence shown here is derived from an EMBL/GenBank/DDBJ whole genome shotgun (WGS) entry which is preliminary data.</text>
</comment>
<dbReference type="AlphaFoldDB" id="A0A328BCK7"/>
<dbReference type="InterPro" id="IPR029000">
    <property type="entry name" value="Cyclophilin-like_dom_sf"/>
</dbReference>
<dbReference type="EC" id="5.2.1.8" evidence="1"/>
<dbReference type="EMBL" id="QFYS01000006">
    <property type="protein sequence ID" value="RAK64405.1"/>
    <property type="molecule type" value="Genomic_DNA"/>
</dbReference>
<evidence type="ECO:0000259" key="6">
    <source>
        <dbReference type="PROSITE" id="PS50072"/>
    </source>
</evidence>
<sequence>MLHAVLPGLAAALALASVAIAQTPTAPPPPATPAPSPPTPPANPRVKVETAAGAFVVELYRDKAPVTVANYLRYVDRGLFSGAACYRASKPKDYKGDDYGLVQCGLQNDPRKVLPPIAHEPTTKTGLTHGKDGVISMGRHAPGTAQADWSIMLGDMSYLDADPKNPRATPGFAAFGQVVEGLEVIRKIIVMPTDPNKGEGAMHGEMLVRPVRILRVSRVPAAPPPAPPAPATTPSPAADGPPSI</sequence>
<dbReference type="Proteomes" id="UP000249524">
    <property type="component" value="Unassembled WGS sequence"/>
</dbReference>
<evidence type="ECO:0000256" key="3">
    <source>
        <dbReference type="ARBA" id="ARBA00023235"/>
    </source>
</evidence>
<feature type="compositionally biased region" description="Pro residues" evidence="4">
    <location>
        <begin position="221"/>
        <end position="233"/>
    </location>
</feature>
<evidence type="ECO:0000256" key="4">
    <source>
        <dbReference type="SAM" id="MobiDB-lite"/>
    </source>
</evidence>
<evidence type="ECO:0000313" key="8">
    <source>
        <dbReference type="Proteomes" id="UP000249524"/>
    </source>
</evidence>
<dbReference type="SUPFAM" id="SSF50891">
    <property type="entry name" value="Cyclophilin-like"/>
    <property type="match status" value="1"/>
</dbReference>
<keyword evidence="2" id="KW-0697">Rotamase</keyword>
<dbReference type="InterPro" id="IPR044665">
    <property type="entry name" value="E_coli_cyclophilin_A-like"/>
</dbReference>
<dbReference type="OrthoDB" id="9807797at2"/>
<proteinExistence type="predicted"/>
<dbReference type="GO" id="GO:0003755">
    <property type="term" value="F:peptidyl-prolyl cis-trans isomerase activity"/>
    <property type="evidence" value="ECO:0007669"/>
    <property type="project" value="UniProtKB-KW"/>
</dbReference>
<evidence type="ECO:0000256" key="5">
    <source>
        <dbReference type="SAM" id="SignalP"/>
    </source>
</evidence>
<feature type="chain" id="PRO_5016352244" description="peptidylprolyl isomerase" evidence="5">
    <location>
        <begin position="22"/>
        <end position="244"/>
    </location>
</feature>
<evidence type="ECO:0000256" key="2">
    <source>
        <dbReference type="ARBA" id="ARBA00023110"/>
    </source>
</evidence>
<evidence type="ECO:0000313" key="7">
    <source>
        <dbReference type="EMBL" id="RAK64405.1"/>
    </source>
</evidence>
<dbReference type="PROSITE" id="PS50072">
    <property type="entry name" value="CSA_PPIASE_2"/>
    <property type="match status" value="1"/>
</dbReference>
<gene>
    <name evidence="7" type="ORF">DJ019_14685</name>
</gene>
<keyword evidence="8" id="KW-1185">Reference proteome</keyword>
<dbReference type="InterPro" id="IPR002130">
    <property type="entry name" value="Cyclophilin-type_PPIase_dom"/>
</dbReference>
<reference evidence="7 8" key="1">
    <citation type="submission" date="2018-05" db="EMBL/GenBank/DDBJ databases">
        <authorList>
            <person name="Lanie J.A."/>
            <person name="Ng W.-L."/>
            <person name="Kazmierczak K.M."/>
            <person name="Andrzejewski T.M."/>
            <person name="Davidsen T.M."/>
            <person name="Wayne K.J."/>
            <person name="Tettelin H."/>
            <person name="Glass J.I."/>
            <person name="Rusch D."/>
            <person name="Podicherti R."/>
            <person name="Tsui H.-C.T."/>
            <person name="Winkler M.E."/>
        </authorList>
    </citation>
    <scope>NUCLEOTIDE SEQUENCE [LARGE SCALE GENOMIC DNA]</scope>
    <source>
        <strain evidence="7 8">BUT-10</strain>
    </source>
</reference>
<dbReference type="PANTHER" id="PTHR43246">
    <property type="entry name" value="PEPTIDYL-PROLYL CIS-TRANS ISOMERASE CYP38, CHLOROPLASTIC"/>
    <property type="match status" value="1"/>
</dbReference>
<evidence type="ECO:0000256" key="1">
    <source>
        <dbReference type="ARBA" id="ARBA00013194"/>
    </source>
</evidence>
<name>A0A328BCK7_9CAUL</name>
<protein>
    <recommendedName>
        <fullName evidence="1">peptidylprolyl isomerase</fullName>
        <ecNumber evidence="1">5.2.1.8</ecNumber>
    </recommendedName>
</protein>
<keyword evidence="3 7" id="KW-0413">Isomerase</keyword>
<dbReference type="Gene3D" id="2.40.100.10">
    <property type="entry name" value="Cyclophilin-like"/>
    <property type="match status" value="1"/>
</dbReference>
<feature type="region of interest" description="Disordered" evidence="4">
    <location>
        <begin position="24"/>
        <end position="45"/>
    </location>
</feature>
<feature type="signal peptide" evidence="5">
    <location>
        <begin position="1"/>
        <end position="21"/>
    </location>
</feature>
<organism evidence="7 8">
    <name type="scientific">Phenylobacterium kunshanense</name>
    <dbReference type="NCBI Taxonomy" id="1445034"/>
    <lineage>
        <taxon>Bacteria</taxon>
        <taxon>Pseudomonadati</taxon>
        <taxon>Pseudomonadota</taxon>
        <taxon>Alphaproteobacteria</taxon>
        <taxon>Caulobacterales</taxon>
        <taxon>Caulobacteraceae</taxon>
        <taxon>Phenylobacterium</taxon>
    </lineage>
</organism>
<dbReference type="RefSeq" id="WP_111276792.1">
    <property type="nucleotide sequence ID" value="NZ_QFYS01000006.1"/>
</dbReference>
<accession>A0A328BCK7</accession>